<dbReference type="Proteomes" id="UP000215914">
    <property type="component" value="Chromosome 3"/>
</dbReference>
<protein>
    <submittedName>
        <fullName evidence="2">LRAT-like domain-containing protein</fullName>
    </submittedName>
    <submittedName>
        <fullName evidence="3">Putative endopeptidase, NLPC/P60 domain, LRAT-like domain protein</fullName>
    </submittedName>
</protein>
<dbReference type="EMBL" id="MNCJ02000318">
    <property type="protein sequence ID" value="KAF5815899.1"/>
    <property type="molecule type" value="Genomic_DNA"/>
</dbReference>
<dbReference type="OrthoDB" id="421951at2759"/>
<dbReference type="InParanoid" id="A0A251VBU4"/>
<sequence length="289" mass="32830">MCDRETILCFRILESKFCKQSVIRMGFFSHRVNRDEIKPGDHIYAWRTLFIYSHHGIYVGENKVIHFNSDQAKATSASGSNLTPQRSNSPDCEFSQPINGHTCGSGSCLCTYYCGFHQPESGVTLSCLNCFLEKDSLYLYEYGVSRWVFFAKYRSGTCTIAQSDPPQDVINRAIYLLRQQKGFRNYNLVSNNCEDFALYCKTGLLIPSSQVLQIFGVSKFVAFLPSSFLNPLGRYNSDIGVRNDAVRVPMEDVESFKLINDATVPSNQIGEEENVWENNQNIIEFDVSK</sequence>
<dbReference type="InterPro" id="IPR007053">
    <property type="entry name" value="LRAT_dom"/>
</dbReference>
<reference evidence="2" key="3">
    <citation type="submission" date="2020-06" db="EMBL/GenBank/DDBJ databases">
        <title>Helianthus annuus Genome sequencing and assembly Release 2.</title>
        <authorList>
            <person name="Gouzy J."/>
            <person name="Langlade N."/>
            <person name="Munos S."/>
        </authorList>
    </citation>
    <scope>NUCLEOTIDE SEQUENCE</scope>
    <source>
        <tissue evidence="2">Leaves</tissue>
    </source>
</reference>
<organism evidence="3 4">
    <name type="scientific">Helianthus annuus</name>
    <name type="common">Common sunflower</name>
    <dbReference type="NCBI Taxonomy" id="4232"/>
    <lineage>
        <taxon>Eukaryota</taxon>
        <taxon>Viridiplantae</taxon>
        <taxon>Streptophyta</taxon>
        <taxon>Embryophyta</taxon>
        <taxon>Tracheophyta</taxon>
        <taxon>Spermatophyta</taxon>
        <taxon>Magnoliopsida</taxon>
        <taxon>eudicotyledons</taxon>
        <taxon>Gunneridae</taxon>
        <taxon>Pentapetalae</taxon>
        <taxon>asterids</taxon>
        <taxon>campanulids</taxon>
        <taxon>Asterales</taxon>
        <taxon>Asteraceae</taxon>
        <taxon>Asteroideae</taxon>
        <taxon>Heliantheae alliance</taxon>
        <taxon>Heliantheae</taxon>
        <taxon>Helianthus</taxon>
    </lineage>
</organism>
<reference evidence="2 4" key="1">
    <citation type="journal article" date="2017" name="Nature">
        <title>The sunflower genome provides insights into oil metabolism, flowering and Asterid evolution.</title>
        <authorList>
            <person name="Badouin H."/>
            <person name="Gouzy J."/>
            <person name="Grassa C.J."/>
            <person name="Murat F."/>
            <person name="Staton S.E."/>
            <person name="Cottret L."/>
            <person name="Lelandais-Briere C."/>
            <person name="Owens G.L."/>
            <person name="Carrere S."/>
            <person name="Mayjonade B."/>
            <person name="Legrand L."/>
            <person name="Gill N."/>
            <person name="Kane N.C."/>
            <person name="Bowers J.E."/>
            <person name="Hubner S."/>
            <person name="Bellec A."/>
            <person name="Berard A."/>
            <person name="Berges H."/>
            <person name="Blanchet N."/>
            <person name="Boniface M.C."/>
            <person name="Brunel D."/>
            <person name="Catrice O."/>
            <person name="Chaidir N."/>
            <person name="Claudel C."/>
            <person name="Donnadieu C."/>
            <person name="Faraut T."/>
            <person name="Fievet G."/>
            <person name="Helmstetter N."/>
            <person name="King M."/>
            <person name="Knapp S.J."/>
            <person name="Lai Z."/>
            <person name="Le Paslier M.C."/>
            <person name="Lippi Y."/>
            <person name="Lorenzon L."/>
            <person name="Mandel J.R."/>
            <person name="Marage G."/>
            <person name="Marchand G."/>
            <person name="Marquand E."/>
            <person name="Bret-Mestries E."/>
            <person name="Morien E."/>
            <person name="Nambeesan S."/>
            <person name="Nguyen T."/>
            <person name="Pegot-Espagnet P."/>
            <person name="Pouilly N."/>
            <person name="Raftis F."/>
            <person name="Sallet E."/>
            <person name="Schiex T."/>
            <person name="Thomas J."/>
            <person name="Vandecasteele C."/>
            <person name="Vares D."/>
            <person name="Vear F."/>
            <person name="Vautrin S."/>
            <person name="Crespi M."/>
            <person name="Mangin B."/>
            <person name="Burke J.M."/>
            <person name="Salse J."/>
            <person name="Munos S."/>
            <person name="Vincourt P."/>
            <person name="Rieseberg L.H."/>
            <person name="Langlade N.B."/>
        </authorList>
    </citation>
    <scope>NUCLEOTIDE SEQUENCE [LARGE SCALE GENOMIC DNA]</scope>
    <source>
        <strain evidence="4">cv. SF193</strain>
        <tissue evidence="2">Leaves</tissue>
    </source>
</reference>
<evidence type="ECO:0000259" key="1">
    <source>
        <dbReference type="PROSITE" id="PS51934"/>
    </source>
</evidence>
<accession>A0A251VBU4</accession>
<evidence type="ECO:0000313" key="4">
    <source>
        <dbReference type="Proteomes" id="UP000215914"/>
    </source>
</evidence>
<name>A0A251VBU4_HELAN</name>
<dbReference type="PANTHER" id="PTHR46137">
    <property type="entry name" value="OS05G0310600 PROTEIN"/>
    <property type="match status" value="1"/>
</dbReference>
<dbReference type="EMBL" id="CM007892">
    <property type="protein sequence ID" value="OTG32412.1"/>
    <property type="molecule type" value="Genomic_DNA"/>
</dbReference>
<reference evidence="3" key="2">
    <citation type="submission" date="2017-02" db="EMBL/GenBank/DDBJ databases">
        <title>Sunflower complete genome.</title>
        <authorList>
            <person name="Langlade N."/>
            <person name="Munos S."/>
        </authorList>
    </citation>
    <scope>NUCLEOTIDE SEQUENCE [LARGE SCALE GENOMIC DNA]</scope>
    <source>
        <tissue evidence="3">Leaves</tissue>
    </source>
</reference>
<feature type="domain" description="LRAT" evidence="1">
    <location>
        <begin position="44"/>
        <end position="209"/>
    </location>
</feature>
<evidence type="ECO:0000313" key="2">
    <source>
        <dbReference type="EMBL" id="KAF5815899.1"/>
    </source>
</evidence>
<dbReference type="AlphaFoldDB" id="A0A251VBU4"/>
<dbReference type="PANTHER" id="PTHR46137:SF2">
    <property type="entry name" value="OS09G0526800 PROTEIN"/>
    <property type="match status" value="1"/>
</dbReference>
<keyword evidence="4" id="KW-1185">Reference proteome</keyword>
<dbReference type="Gramene" id="mRNA:HanXRQr2_Chr03g0128271">
    <property type="protein sequence ID" value="mRNA:HanXRQr2_Chr03g0128271"/>
    <property type="gene ID" value="HanXRQr2_Chr03g0128271"/>
</dbReference>
<proteinExistence type="predicted"/>
<gene>
    <name evidence="3" type="ORF">HannXRQ_Chr03g0086371</name>
    <name evidence="2" type="ORF">HanXRQr2_Chr03g0128271</name>
</gene>
<dbReference type="Gene3D" id="3.90.1720.10">
    <property type="entry name" value="endopeptidase domain like (from Nostoc punctiforme)"/>
    <property type="match status" value="1"/>
</dbReference>
<dbReference type="PROSITE" id="PS51934">
    <property type="entry name" value="LRAT"/>
    <property type="match status" value="1"/>
</dbReference>
<dbReference type="OMA" id="EENVWEN"/>
<evidence type="ECO:0000313" key="3">
    <source>
        <dbReference type="EMBL" id="OTG32412.1"/>
    </source>
</evidence>
<dbReference type="Pfam" id="PF04970">
    <property type="entry name" value="LRAT"/>
    <property type="match status" value="1"/>
</dbReference>